<proteinExistence type="inferred from homology"/>
<dbReference type="GO" id="GO:0051536">
    <property type="term" value="F:iron-sulfur cluster binding"/>
    <property type="evidence" value="ECO:0007669"/>
    <property type="project" value="UniProtKB-KW"/>
</dbReference>
<keyword evidence="3 7" id="KW-0732">Signal</keyword>
<dbReference type="Pfam" id="PF04879">
    <property type="entry name" value="Molybdop_Fe4S4"/>
    <property type="match status" value="1"/>
</dbReference>
<dbReference type="InterPro" id="IPR006963">
    <property type="entry name" value="Mopterin_OxRdtase_4Fe-4S_dom"/>
</dbReference>
<evidence type="ECO:0000256" key="5">
    <source>
        <dbReference type="ARBA" id="ARBA00023004"/>
    </source>
</evidence>
<dbReference type="InterPro" id="IPR009010">
    <property type="entry name" value="Asp_de-COase-like_dom_sf"/>
</dbReference>
<comment type="caution">
    <text evidence="9">The sequence shown here is derived from an EMBL/GenBank/DDBJ whole genome shotgun (WGS) entry which is preliminary data.</text>
</comment>
<keyword evidence="5" id="KW-0408">Iron</keyword>
<keyword evidence="10" id="KW-1185">Reference proteome</keyword>
<feature type="domain" description="4Fe-4S Mo/W bis-MGD-type" evidence="8">
    <location>
        <begin position="46"/>
        <end position="103"/>
    </location>
</feature>
<dbReference type="InterPro" id="IPR006657">
    <property type="entry name" value="MoPterin_dinucl-bd_dom"/>
</dbReference>
<reference evidence="9 10" key="1">
    <citation type="submission" date="2019-01" db="EMBL/GenBank/DDBJ databases">
        <title>Senegalimassilia sp. nov. KGMB04484 isolated human feces.</title>
        <authorList>
            <person name="Han K.-I."/>
            <person name="Kim J.-S."/>
            <person name="Lee K.C."/>
            <person name="Suh M.K."/>
            <person name="Eom M.K."/>
            <person name="Lee J.H."/>
            <person name="Park S.-H."/>
            <person name="Kang S.W."/>
            <person name="Park J.-E."/>
            <person name="Oh B.S."/>
            <person name="Yu S.Y."/>
            <person name="Choi S.-H."/>
            <person name="Lee D.H."/>
            <person name="Yoon H."/>
            <person name="Kim B.-Y."/>
            <person name="Lee J.H."/>
            <person name="Lee J.-S."/>
        </authorList>
    </citation>
    <scope>NUCLEOTIDE SEQUENCE [LARGE SCALE GENOMIC DNA]</scope>
    <source>
        <strain evidence="9 10">KGMB04484</strain>
    </source>
</reference>
<dbReference type="Gene3D" id="2.40.40.20">
    <property type="match status" value="1"/>
</dbReference>
<gene>
    <name evidence="9" type="ORF">ET524_10970</name>
</gene>
<dbReference type="Gene3D" id="3.40.50.740">
    <property type="match status" value="2"/>
</dbReference>
<dbReference type="Pfam" id="PF00384">
    <property type="entry name" value="Molybdopterin"/>
    <property type="match status" value="1"/>
</dbReference>
<evidence type="ECO:0000256" key="7">
    <source>
        <dbReference type="SAM" id="SignalP"/>
    </source>
</evidence>
<dbReference type="OrthoDB" id="3169616at2"/>
<evidence type="ECO:0000313" key="9">
    <source>
        <dbReference type="EMBL" id="RXZ54943.1"/>
    </source>
</evidence>
<dbReference type="AlphaFoldDB" id="A0A4Q2K514"/>
<evidence type="ECO:0000256" key="1">
    <source>
        <dbReference type="ARBA" id="ARBA00010312"/>
    </source>
</evidence>
<evidence type="ECO:0000256" key="3">
    <source>
        <dbReference type="ARBA" id="ARBA00022729"/>
    </source>
</evidence>
<dbReference type="GO" id="GO:0046872">
    <property type="term" value="F:metal ion binding"/>
    <property type="evidence" value="ECO:0007669"/>
    <property type="project" value="UniProtKB-KW"/>
</dbReference>
<dbReference type="InterPro" id="IPR037949">
    <property type="entry name" value="MopB_CT_Acetylene-hydratase"/>
</dbReference>
<protein>
    <submittedName>
        <fullName evidence="9">Molybdopterin dinucleotide-binding protein</fullName>
    </submittedName>
</protein>
<dbReference type="Gene3D" id="2.20.25.90">
    <property type="entry name" value="ADC-like domains"/>
    <property type="match status" value="1"/>
</dbReference>
<dbReference type="InterPro" id="IPR050612">
    <property type="entry name" value="Prok_Mopterin_Oxidored"/>
</dbReference>
<dbReference type="InterPro" id="IPR006656">
    <property type="entry name" value="Mopterin_OxRdtase"/>
</dbReference>
<dbReference type="EMBL" id="SDPW01000001">
    <property type="protein sequence ID" value="RXZ54943.1"/>
    <property type="molecule type" value="Genomic_DNA"/>
</dbReference>
<dbReference type="PROSITE" id="PS51669">
    <property type="entry name" value="4FE4S_MOW_BIS_MGD"/>
    <property type="match status" value="1"/>
</dbReference>
<dbReference type="CDD" id="cd02781">
    <property type="entry name" value="MopB_CT_Acetylene-hydratase"/>
    <property type="match status" value="1"/>
</dbReference>
<dbReference type="GO" id="GO:0018818">
    <property type="term" value="F:acetylene hydratase activity"/>
    <property type="evidence" value="ECO:0007669"/>
    <property type="project" value="InterPro"/>
</dbReference>
<organism evidence="9 10">
    <name type="scientific">Senegalimassilia faecalis</name>
    <dbReference type="NCBI Taxonomy" id="2509433"/>
    <lineage>
        <taxon>Bacteria</taxon>
        <taxon>Bacillati</taxon>
        <taxon>Actinomycetota</taxon>
        <taxon>Coriobacteriia</taxon>
        <taxon>Coriobacteriales</taxon>
        <taxon>Coriobacteriaceae</taxon>
        <taxon>Senegalimassilia</taxon>
    </lineage>
</organism>
<evidence type="ECO:0000256" key="4">
    <source>
        <dbReference type="ARBA" id="ARBA00023002"/>
    </source>
</evidence>
<feature type="signal peptide" evidence="7">
    <location>
        <begin position="1"/>
        <end position="33"/>
    </location>
</feature>
<evidence type="ECO:0000313" key="10">
    <source>
        <dbReference type="Proteomes" id="UP000293345"/>
    </source>
</evidence>
<keyword evidence="4" id="KW-0560">Oxidoreductase</keyword>
<comment type="similarity">
    <text evidence="1">Belongs to the prokaryotic molybdopterin-containing oxidoreductase family.</text>
</comment>
<dbReference type="RefSeq" id="WP_129425818.1">
    <property type="nucleotide sequence ID" value="NZ_SDPW01000001.1"/>
</dbReference>
<dbReference type="Proteomes" id="UP000293345">
    <property type="component" value="Unassembled WGS sequence"/>
</dbReference>
<evidence type="ECO:0000256" key="6">
    <source>
        <dbReference type="ARBA" id="ARBA00023014"/>
    </source>
</evidence>
<evidence type="ECO:0000256" key="2">
    <source>
        <dbReference type="ARBA" id="ARBA00022723"/>
    </source>
</evidence>
<dbReference type="GO" id="GO:0043546">
    <property type="term" value="F:molybdopterin cofactor binding"/>
    <property type="evidence" value="ECO:0007669"/>
    <property type="project" value="InterPro"/>
</dbReference>
<dbReference type="GO" id="GO:0016491">
    <property type="term" value="F:oxidoreductase activity"/>
    <property type="evidence" value="ECO:0007669"/>
    <property type="project" value="UniProtKB-KW"/>
</dbReference>
<dbReference type="PANTHER" id="PTHR43742">
    <property type="entry name" value="TRIMETHYLAMINE-N-OXIDE REDUCTASE"/>
    <property type="match status" value="1"/>
</dbReference>
<accession>A0A4Q2K514</accession>
<dbReference type="SMART" id="SM00926">
    <property type="entry name" value="Molybdop_Fe4S4"/>
    <property type="match status" value="1"/>
</dbReference>
<feature type="chain" id="PRO_5020382961" evidence="7">
    <location>
        <begin position="34"/>
        <end position="973"/>
    </location>
</feature>
<dbReference type="SUPFAM" id="SSF50692">
    <property type="entry name" value="ADC-like"/>
    <property type="match status" value="1"/>
</dbReference>
<evidence type="ECO:0000259" key="8">
    <source>
        <dbReference type="PROSITE" id="PS51669"/>
    </source>
</evidence>
<dbReference type="Gene3D" id="3.40.228.10">
    <property type="entry name" value="Dimethylsulfoxide Reductase, domain 2"/>
    <property type="match status" value="2"/>
</dbReference>
<dbReference type="InterPro" id="IPR006311">
    <property type="entry name" value="TAT_signal"/>
</dbReference>
<dbReference type="SUPFAM" id="SSF53706">
    <property type="entry name" value="Formate dehydrogenase/DMSO reductase, domains 1-3"/>
    <property type="match status" value="1"/>
</dbReference>
<keyword evidence="6" id="KW-0411">Iron-sulfur</keyword>
<dbReference type="PROSITE" id="PS51318">
    <property type="entry name" value="TAT"/>
    <property type="match status" value="1"/>
</dbReference>
<keyword evidence="2" id="KW-0479">Metal-binding</keyword>
<dbReference type="Pfam" id="PF01568">
    <property type="entry name" value="Molydop_binding"/>
    <property type="match status" value="1"/>
</dbReference>
<sequence length="973" mass="109629">MAKLNVSRRTFVKMTAATAAVAAVGATAGSALAEEPYTAADSTGQVRRIRSCCRGCGKMECGVWVTVENGRAVKIEGDESAPHSMGSCCAKSVSSIQACYHPDRLRYPMKRTQPKGEDPGWQRISWEEALDTIVKGIENVKAKYGGESLFTMGGTGRIWCMSPYAGYGSWFMTPNTAVAWQVCKGPRHFSSALTSEYNHSWSASVERPSVYTIWASTPEVSNYDEAGRSVTDEVFQADTFISVDPRTTALGKEADIHLALRAGTDTALALAMCDVVIKHDLVDWKFVRRWTNAPFLVVDDKEPSGPEIPHIFHGPNMIKTKLLTQADLQEDGSPYKYMVWDSASGSLKWFNATGQRAAADPTYDPAADPECNCWEGEQPWKRYDGTGHKDTWSRRNFKGMEGQANLREGQSQAWLPDEDDFESIDPALLGSFEVTFKDGSKHTAIPVWQKFVDRCDEYAPEKAAKICELDSALIEKAALAYATRKDPRWGNGGILYQLAIEHHGNSIMNCRAIELLTCITGNTDGPGGQRGATKIDVNYMGNFSDQSYNANIDSQLKHPEIMAKQLGRDEHPLFEWWGLWGNANSIWKAGVTGDPYPVKGGVCQSGDFMNMGNTTMAWDCIKQLDFFFDIDLWHHPTSELADVILPCRHWLEVPCPRQSQGSGGALGACVPCVEPLAETWYDPEIVEALYKRVGIPWGWDDDNPYPTLEEKLDYVVREVAPSWKDYVEQFEENGWWDVKKLRPDDWGTYRRYQTGFMKKSYTEAPNEHNVIPGFNTPTQKQEIWCTVMETYCGAEDALPDYRPNPDSRDRNPKLWEEYPVQCLTGRRIPVYFHSEHRQLPWCREVWPAPRCEINPDDAREWGIEQGDWVWIESPHGKIRQTADLFYGVPHGVINCEHTWWFPECPAPEHGWRYSAVNQLVNNDIDDPHCGSSIVRGYPVKVYKAEEGCPDGIIADASDPRLKQWLPVYEGRDE</sequence>
<name>A0A4Q2K514_9ACTN</name>